<name>A0A1I6KRZ9_9EURY</name>
<dbReference type="Gene3D" id="2.20.20.30">
    <property type="entry name" value="reverse gyrase domain"/>
    <property type="match status" value="1"/>
</dbReference>
<reference evidence="1 2" key="1">
    <citation type="submission" date="2016-10" db="EMBL/GenBank/DDBJ databases">
        <authorList>
            <person name="de Groot N.N."/>
        </authorList>
    </citation>
    <scope>NUCLEOTIDE SEQUENCE [LARGE SCALE GENOMIC DNA]</scope>
    <source>
        <strain evidence="1 2">CGMCC 1.10457</strain>
    </source>
</reference>
<gene>
    <name evidence="1" type="ORF">SAMN05216559_1426</name>
</gene>
<accession>A0A1I6KRZ9</accession>
<dbReference type="AlphaFoldDB" id="A0A1I6KRZ9"/>
<dbReference type="Proteomes" id="UP000199062">
    <property type="component" value="Unassembled WGS sequence"/>
</dbReference>
<dbReference type="EMBL" id="FOZK01000001">
    <property type="protein sequence ID" value="SFR94012.1"/>
    <property type="molecule type" value="Genomic_DNA"/>
</dbReference>
<dbReference type="RefSeq" id="WP_177227231.1">
    <property type="nucleotide sequence ID" value="NZ_FOZK01000001.1"/>
</dbReference>
<protein>
    <recommendedName>
        <fullName evidence="3">Zinc-ribbon domain-containing protein</fullName>
    </recommendedName>
</protein>
<evidence type="ECO:0008006" key="3">
    <source>
        <dbReference type="Google" id="ProtNLM"/>
    </source>
</evidence>
<organism evidence="1 2">
    <name type="scientific">Halomicrobium zhouii</name>
    <dbReference type="NCBI Taxonomy" id="767519"/>
    <lineage>
        <taxon>Archaea</taxon>
        <taxon>Methanobacteriati</taxon>
        <taxon>Methanobacteriota</taxon>
        <taxon>Stenosarchaea group</taxon>
        <taxon>Halobacteria</taxon>
        <taxon>Halobacteriales</taxon>
        <taxon>Haloarculaceae</taxon>
        <taxon>Halomicrobium</taxon>
    </lineage>
</organism>
<dbReference type="OrthoDB" id="295069at2157"/>
<proteinExistence type="predicted"/>
<evidence type="ECO:0000313" key="2">
    <source>
        <dbReference type="Proteomes" id="UP000199062"/>
    </source>
</evidence>
<sequence>MIRELIRQLSTDAAPLYECRQCGTDLAEPRDTCPNCGSGEIARYEIEE</sequence>
<evidence type="ECO:0000313" key="1">
    <source>
        <dbReference type="EMBL" id="SFR94012.1"/>
    </source>
</evidence>
<keyword evidence="2" id="KW-1185">Reference proteome</keyword>
<dbReference type="STRING" id="767519.SAMN05216559_1426"/>